<dbReference type="GeneID" id="30020398"/>
<keyword evidence="1" id="KW-0175">Coiled coil</keyword>
<protein>
    <submittedName>
        <fullName evidence="2">Uncharacterized protein</fullName>
    </submittedName>
</protein>
<evidence type="ECO:0000313" key="3">
    <source>
        <dbReference type="Proteomes" id="UP000076744"/>
    </source>
</evidence>
<gene>
    <name evidence="2" type="ORF">ISF_04106</name>
</gene>
<dbReference type="Proteomes" id="UP000076744">
    <property type="component" value="Unassembled WGS sequence"/>
</dbReference>
<dbReference type="EMBL" id="AZHB01000008">
    <property type="protein sequence ID" value="OAA66268.1"/>
    <property type="molecule type" value="Genomic_DNA"/>
</dbReference>
<evidence type="ECO:0000256" key="1">
    <source>
        <dbReference type="SAM" id="Coils"/>
    </source>
</evidence>
<name>A0A167YFN0_CORFA</name>
<evidence type="ECO:0000313" key="2">
    <source>
        <dbReference type="EMBL" id="OAA66268.1"/>
    </source>
</evidence>
<proteinExistence type="predicted"/>
<accession>A0A167YFN0</accession>
<dbReference type="OrthoDB" id="2120024at2759"/>
<keyword evidence="3" id="KW-1185">Reference proteome</keyword>
<dbReference type="RefSeq" id="XP_018705292.1">
    <property type="nucleotide sequence ID" value="XM_018847712.1"/>
</dbReference>
<dbReference type="AlphaFoldDB" id="A0A167YFN0"/>
<organism evidence="2 3">
    <name type="scientific">Cordyceps fumosorosea (strain ARSEF 2679)</name>
    <name type="common">Isaria fumosorosea</name>
    <dbReference type="NCBI Taxonomy" id="1081104"/>
    <lineage>
        <taxon>Eukaryota</taxon>
        <taxon>Fungi</taxon>
        <taxon>Dikarya</taxon>
        <taxon>Ascomycota</taxon>
        <taxon>Pezizomycotina</taxon>
        <taxon>Sordariomycetes</taxon>
        <taxon>Hypocreomycetidae</taxon>
        <taxon>Hypocreales</taxon>
        <taxon>Cordycipitaceae</taxon>
        <taxon>Cordyceps</taxon>
    </lineage>
</organism>
<reference evidence="2 3" key="1">
    <citation type="journal article" date="2016" name="Genome Biol. Evol.">
        <title>Divergent and convergent evolution of fungal pathogenicity.</title>
        <authorList>
            <person name="Shang Y."/>
            <person name="Xiao G."/>
            <person name="Zheng P."/>
            <person name="Cen K."/>
            <person name="Zhan S."/>
            <person name="Wang C."/>
        </authorList>
    </citation>
    <scope>NUCLEOTIDE SEQUENCE [LARGE SCALE GENOMIC DNA]</scope>
    <source>
        <strain evidence="2 3">ARSEF 2679</strain>
    </source>
</reference>
<comment type="caution">
    <text evidence="2">The sequence shown here is derived from an EMBL/GenBank/DDBJ whole genome shotgun (WGS) entry which is preliminary data.</text>
</comment>
<sequence>MLSIRAATLARRVPILSRQIVPTRAYATEPSANPASSFYKTFSRPIAKVMILAVFTYQVAYWSWIKLEADEAREKIDAEIETLEKKVEEYKEAKAAGKSSSK</sequence>
<feature type="coiled-coil region" evidence="1">
    <location>
        <begin position="66"/>
        <end position="100"/>
    </location>
</feature>